<feature type="domain" description="Heterokaryon incompatibility" evidence="1">
    <location>
        <begin position="61"/>
        <end position="115"/>
    </location>
</feature>
<dbReference type="RefSeq" id="XP_062677511.1">
    <property type="nucleotide sequence ID" value="XM_062823312.1"/>
</dbReference>
<dbReference type="AlphaFoldDB" id="A0AAE0MMY8"/>
<keyword evidence="3" id="KW-1185">Reference proteome</keyword>
<dbReference type="EMBL" id="JAUEPP010000008">
    <property type="protein sequence ID" value="KAK3338060.1"/>
    <property type="molecule type" value="Genomic_DNA"/>
</dbReference>
<sequence length="115" mass="12930">MQNLRPFRSHEWILEQLDACITTHGNCEDTSLSSLPTRVVDVSYAPDKVRIMATNGASGRYITLSHCWGDPGLMNTKLTVHNLEEYMSEGISLDDFPPTFRDAIELTRSLGVPYL</sequence>
<evidence type="ECO:0000259" key="1">
    <source>
        <dbReference type="Pfam" id="PF06985"/>
    </source>
</evidence>
<dbReference type="Proteomes" id="UP001278500">
    <property type="component" value="Unassembled WGS sequence"/>
</dbReference>
<name>A0AAE0MMY8_9PEZI</name>
<evidence type="ECO:0000313" key="2">
    <source>
        <dbReference type="EMBL" id="KAK3338060.1"/>
    </source>
</evidence>
<comment type="caution">
    <text evidence="2">The sequence shown here is derived from an EMBL/GenBank/DDBJ whole genome shotgun (WGS) entry which is preliminary data.</text>
</comment>
<dbReference type="Pfam" id="PF06985">
    <property type="entry name" value="HET"/>
    <property type="match status" value="1"/>
</dbReference>
<dbReference type="PANTHER" id="PTHR33112:SF10">
    <property type="entry name" value="TOL"/>
    <property type="match status" value="1"/>
</dbReference>
<reference evidence="2" key="1">
    <citation type="journal article" date="2023" name="Mol. Phylogenet. Evol.">
        <title>Genome-scale phylogeny and comparative genomics of the fungal order Sordariales.</title>
        <authorList>
            <person name="Hensen N."/>
            <person name="Bonometti L."/>
            <person name="Westerberg I."/>
            <person name="Brannstrom I.O."/>
            <person name="Guillou S."/>
            <person name="Cros-Aarteil S."/>
            <person name="Calhoun S."/>
            <person name="Haridas S."/>
            <person name="Kuo A."/>
            <person name="Mondo S."/>
            <person name="Pangilinan J."/>
            <person name="Riley R."/>
            <person name="LaButti K."/>
            <person name="Andreopoulos B."/>
            <person name="Lipzen A."/>
            <person name="Chen C."/>
            <person name="Yan M."/>
            <person name="Daum C."/>
            <person name="Ng V."/>
            <person name="Clum A."/>
            <person name="Steindorff A."/>
            <person name="Ohm R.A."/>
            <person name="Martin F."/>
            <person name="Silar P."/>
            <person name="Natvig D.O."/>
            <person name="Lalanne C."/>
            <person name="Gautier V."/>
            <person name="Ament-Velasquez S.L."/>
            <person name="Kruys A."/>
            <person name="Hutchinson M.I."/>
            <person name="Powell A.J."/>
            <person name="Barry K."/>
            <person name="Miller A.N."/>
            <person name="Grigoriev I.V."/>
            <person name="Debuchy R."/>
            <person name="Gladieux P."/>
            <person name="Hiltunen Thoren M."/>
            <person name="Johannesson H."/>
        </authorList>
    </citation>
    <scope>NUCLEOTIDE SEQUENCE</scope>
    <source>
        <strain evidence="2">CBS 560.94</strain>
    </source>
</reference>
<accession>A0AAE0MMY8</accession>
<proteinExistence type="predicted"/>
<evidence type="ECO:0000313" key="3">
    <source>
        <dbReference type="Proteomes" id="UP001278500"/>
    </source>
</evidence>
<dbReference type="InterPro" id="IPR010730">
    <property type="entry name" value="HET"/>
</dbReference>
<organism evidence="2 3">
    <name type="scientific">Neurospora tetraspora</name>
    <dbReference type="NCBI Taxonomy" id="94610"/>
    <lineage>
        <taxon>Eukaryota</taxon>
        <taxon>Fungi</taxon>
        <taxon>Dikarya</taxon>
        <taxon>Ascomycota</taxon>
        <taxon>Pezizomycotina</taxon>
        <taxon>Sordariomycetes</taxon>
        <taxon>Sordariomycetidae</taxon>
        <taxon>Sordariales</taxon>
        <taxon>Sordariaceae</taxon>
        <taxon>Neurospora</taxon>
    </lineage>
</organism>
<dbReference type="PANTHER" id="PTHR33112">
    <property type="entry name" value="DOMAIN PROTEIN, PUTATIVE-RELATED"/>
    <property type="match status" value="1"/>
</dbReference>
<protein>
    <recommendedName>
        <fullName evidence="1">Heterokaryon incompatibility domain-containing protein</fullName>
    </recommendedName>
</protein>
<gene>
    <name evidence="2" type="ORF">B0H65DRAFT_311822</name>
</gene>
<dbReference type="GeneID" id="87860466"/>
<reference evidence="2" key="2">
    <citation type="submission" date="2023-06" db="EMBL/GenBank/DDBJ databases">
        <authorList>
            <consortium name="Lawrence Berkeley National Laboratory"/>
            <person name="Haridas S."/>
            <person name="Hensen N."/>
            <person name="Bonometti L."/>
            <person name="Westerberg I."/>
            <person name="Brannstrom I.O."/>
            <person name="Guillou S."/>
            <person name="Cros-Aarteil S."/>
            <person name="Calhoun S."/>
            <person name="Kuo A."/>
            <person name="Mondo S."/>
            <person name="Pangilinan J."/>
            <person name="Riley R."/>
            <person name="Labutti K."/>
            <person name="Andreopoulos B."/>
            <person name="Lipzen A."/>
            <person name="Chen C."/>
            <person name="Yanf M."/>
            <person name="Daum C."/>
            <person name="Ng V."/>
            <person name="Clum A."/>
            <person name="Steindorff A."/>
            <person name="Ohm R."/>
            <person name="Martin F."/>
            <person name="Silar P."/>
            <person name="Natvig D."/>
            <person name="Lalanne C."/>
            <person name="Gautier V."/>
            <person name="Ament-Velasquez S.L."/>
            <person name="Kruys A."/>
            <person name="Hutchinson M.I."/>
            <person name="Powell A.J."/>
            <person name="Barry K."/>
            <person name="Miller A.N."/>
            <person name="Grigoriev I.V."/>
            <person name="Debuchy R."/>
            <person name="Gladieux P."/>
            <person name="Thoren M.H."/>
            <person name="Johannesson H."/>
        </authorList>
    </citation>
    <scope>NUCLEOTIDE SEQUENCE</scope>
    <source>
        <strain evidence="2">CBS 560.94</strain>
    </source>
</reference>